<reference evidence="12" key="1">
    <citation type="journal article" date="2015" name="Proc. Natl. Acad. Sci. U.S.A.">
        <title>Networks of energetic and metabolic interactions define dynamics in microbial communities.</title>
        <authorList>
            <person name="Embree M."/>
            <person name="Liu J.K."/>
            <person name="Al-Bassam M.M."/>
            <person name="Zengler K."/>
        </authorList>
    </citation>
    <scope>NUCLEOTIDE SEQUENCE</scope>
</reference>
<evidence type="ECO:0000256" key="4">
    <source>
        <dbReference type="ARBA" id="ARBA00022741"/>
    </source>
</evidence>
<feature type="domain" description="Ketoreductase" evidence="11">
    <location>
        <begin position="5"/>
        <end position="190"/>
    </location>
</feature>
<dbReference type="PANTHER" id="PTHR43550:SF3">
    <property type="entry name" value="3-KETODIHYDROSPHINGOSINE REDUCTASE"/>
    <property type="match status" value="1"/>
</dbReference>
<comment type="caution">
    <text evidence="12">The sequence shown here is derived from an EMBL/GenBank/DDBJ whole genome shotgun (WGS) entry which is preliminary data.</text>
</comment>
<keyword evidence="8 12" id="KW-0560">Oxidoreductase</keyword>
<dbReference type="GO" id="GO:0030148">
    <property type="term" value="P:sphingolipid biosynthetic process"/>
    <property type="evidence" value="ECO:0007669"/>
    <property type="project" value="InterPro"/>
</dbReference>
<dbReference type="InterPro" id="IPR036291">
    <property type="entry name" value="NAD(P)-bd_dom_sf"/>
</dbReference>
<evidence type="ECO:0000256" key="2">
    <source>
        <dbReference type="ARBA" id="ARBA00004760"/>
    </source>
</evidence>
<evidence type="ECO:0000313" key="12">
    <source>
        <dbReference type="EMBL" id="KUG23090.1"/>
    </source>
</evidence>
<evidence type="ECO:0000256" key="3">
    <source>
        <dbReference type="ARBA" id="ARBA00004991"/>
    </source>
</evidence>
<evidence type="ECO:0000256" key="6">
    <source>
        <dbReference type="ARBA" id="ARBA00022857"/>
    </source>
</evidence>
<comment type="subcellular location">
    <subcellularLocation>
        <location evidence="1">Endoplasmic reticulum</location>
    </subcellularLocation>
</comment>
<sequence>MSENRVVVITGGSSGLGKALAQRFIKKGASVALVARNKQKLAAAKDELLKSCKDGSKVAIFNCDVADFPATEKTFKNIISTMGRIDILINSAGILKEGYFEKLPIEAFREIMDINYFGTLNCSQAVMPFFKKQGGGKIVNIASLGGRFGCFGYTAYCSSKFAVVGLSDTLRCELKPLNIKIQLVCPPEFDSPMVDDLNTYRTAENRAMAQTATVLSIEQTADEVFTGIMRNRYFIIPGRLSRLLELGNRWLPAISRAVADYQIKKVYKGVPD</sequence>
<dbReference type="CDD" id="cd08939">
    <property type="entry name" value="KDSR-like_SDR_c"/>
    <property type="match status" value="1"/>
</dbReference>
<evidence type="ECO:0000256" key="1">
    <source>
        <dbReference type="ARBA" id="ARBA00004240"/>
    </source>
</evidence>
<keyword evidence="5" id="KW-0256">Endoplasmic reticulum</keyword>
<dbReference type="GO" id="GO:0005789">
    <property type="term" value="C:endoplasmic reticulum membrane"/>
    <property type="evidence" value="ECO:0007669"/>
    <property type="project" value="TreeGrafter"/>
</dbReference>
<dbReference type="PANTHER" id="PTHR43550">
    <property type="entry name" value="3-KETODIHYDROSPHINGOSINE REDUCTASE"/>
    <property type="match status" value="1"/>
</dbReference>
<evidence type="ECO:0000256" key="8">
    <source>
        <dbReference type="ARBA" id="ARBA00023002"/>
    </source>
</evidence>
<evidence type="ECO:0000256" key="5">
    <source>
        <dbReference type="ARBA" id="ARBA00022824"/>
    </source>
</evidence>
<name>A0A0W8FQS1_9ZZZZ</name>
<dbReference type="PRINTS" id="PR00081">
    <property type="entry name" value="GDHRDH"/>
</dbReference>
<dbReference type="InterPro" id="IPR002347">
    <property type="entry name" value="SDR_fam"/>
</dbReference>
<dbReference type="GO" id="GO:0000166">
    <property type="term" value="F:nucleotide binding"/>
    <property type="evidence" value="ECO:0007669"/>
    <property type="project" value="UniProtKB-KW"/>
</dbReference>
<keyword evidence="4" id="KW-0547">Nucleotide-binding</keyword>
<comment type="pathway">
    <text evidence="3">Sphingolipid metabolism.</text>
</comment>
<dbReference type="GO" id="GO:0006666">
    <property type="term" value="P:3-keto-sphinganine metabolic process"/>
    <property type="evidence" value="ECO:0007669"/>
    <property type="project" value="InterPro"/>
</dbReference>
<dbReference type="Pfam" id="PF00106">
    <property type="entry name" value="adh_short"/>
    <property type="match status" value="1"/>
</dbReference>
<dbReference type="SUPFAM" id="SSF51735">
    <property type="entry name" value="NAD(P)-binding Rossmann-fold domains"/>
    <property type="match status" value="1"/>
</dbReference>
<comment type="pathway">
    <text evidence="2">Lipid metabolism; sphingolipid metabolism.</text>
</comment>
<gene>
    <name evidence="12" type="ORF">ASZ90_007122</name>
</gene>
<proteinExistence type="predicted"/>
<keyword evidence="7" id="KW-0746">Sphingolipid metabolism</keyword>
<evidence type="ECO:0000256" key="9">
    <source>
        <dbReference type="ARBA" id="ARBA00023098"/>
    </source>
</evidence>
<dbReference type="PRINTS" id="PR00080">
    <property type="entry name" value="SDRFAMILY"/>
</dbReference>
<dbReference type="PROSITE" id="PS00061">
    <property type="entry name" value="ADH_SHORT"/>
    <property type="match status" value="1"/>
</dbReference>
<evidence type="ECO:0000256" key="10">
    <source>
        <dbReference type="ARBA" id="ARBA00026112"/>
    </source>
</evidence>
<dbReference type="Gene3D" id="3.40.50.720">
    <property type="entry name" value="NAD(P)-binding Rossmann-like Domain"/>
    <property type="match status" value="1"/>
</dbReference>
<dbReference type="GO" id="GO:0047560">
    <property type="term" value="F:3-dehydrosphinganine reductase activity"/>
    <property type="evidence" value="ECO:0007669"/>
    <property type="project" value="UniProtKB-EC"/>
</dbReference>
<dbReference type="AlphaFoldDB" id="A0A0W8FQS1"/>
<dbReference type="InterPro" id="IPR057326">
    <property type="entry name" value="KR_dom"/>
</dbReference>
<dbReference type="EC" id="1.1.1.102" evidence="10"/>
<evidence type="ECO:0000256" key="7">
    <source>
        <dbReference type="ARBA" id="ARBA00022919"/>
    </source>
</evidence>
<dbReference type="EMBL" id="LNQE01000921">
    <property type="protein sequence ID" value="KUG23090.1"/>
    <property type="molecule type" value="Genomic_DNA"/>
</dbReference>
<evidence type="ECO:0000259" key="11">
    <source>
        <dbReference type="SMART" id="SM00822"/>
    </source>
</evidence>
<accession>A0A0W8FQS1</accession>
<dbReference type="SMART" id="SM00822">
    <property type="entry name" value="PKS_KR"/>
    <property type="match status" value="1"/>
</dbReference>
<dbReference type="InterPro" id="IPR020904">
    <property type="entry name" value="Sc_DH/Rdtase_CS"/>
</dbReference>
<protein>
    <recommendedName>
        <fullName evidence="10">3-dehydrosphinganine reductase</fullName>
        <ecNumber evidence="10">1.1.1.102</ecNumber>
    </recommendedName>
</protein>
<dbReference type="InterPro" id="IPR045022">
    <property type="entry name" value="KDSR-like"/>
</dbReference>
<keyword evidence="6" id="KW-0521">NADP</keyword>
<keyword evidence="9" id="KW-0443">Lipid metabolism</keyword>
<organism evidence="12">
    <name type="scientific">hydrocarbon metagenome</name>
    <dbReference type="NCBI Taxonomy" id="938273"/>
    <lineage>
        <taxon>unclassified sequences</taxon>
        <taxon>metagenomes</taxon>
        <taxon>ecological metagenomes</taxon>
    </lineage>
</organism>